<name>G1D5J8_9CAUD</name>
<sequence length="62" mass="6940">MAGLDTAARVYPVGHEDDPDYEALCQWFARCGNHANGLRDHPILGKVPICKRCDDKVDRLES</sequence>
<keyword evidence="2" id="KW-1185">Reference proteome</keyword>
<accession>G1D5J8</accession>
<dbReference type="Proteomes" id="UP000008418">
    <property type="component" value="Segment"/>
</dbReference>
<protein>
    <submittedName>
        <fullName evidence="1">Uncharacterized protein</fullName>
    </submittedName>
</protein>
<dbReference type="KEGG" id="vg:40081071"/>
<dbReference type="EMBL" id="JF937105">
    <property type="protein sequence ID" value="AEK10046.1"/>
    <property type="molecule type" value="Genomic_DNA"/>
</dbReference>
<evidence type="ECO:0000313" key="2">
    <source>
        <dbReference type="Proteomes" id="UP000008418"/>
    </source>
</evidence>
<evidence type="ECO:0000313" key="1">
    <source>
        <dbReference type="EMBL" id="AEK10046.1"/>
    </source>
</evidence>
<dbReference type="GeneID" id="40081071"/>
<gene>
    <name evidence="1" type="primary">158</name>
    <name evidence="1" type="ORF">PBI_REY_158</name>
</gene>
<reference evidence="1 2" key="1">
    <citation type="journal article" date="2011" name="PLoS ONE">
        <title>Cluster K Mycobacteriophages: Insights into the Evolutionary Origins of Mycobacteriophage TM4.</title>
        <authorList>
            <person name="Pope W.H."/>
            <person name="Ferreira C.M."/>
            <person name="Jacobs-Sera D."/>
            <person name="Benjamin R.C."/>
            <person name="Davis A.J."/>
            <person name="Dejong R.J."/>
            <person name="Elgin S.C."/>
            <person name="Guilfoile F.R."/>
            <person name="Forsyth M.H."/>
            <person name="Harris A.D."/>
            <person name="Harvey S.E."/>
            <person name="Hughes L.E."/>
            <person name="Hynes P.M."/>
            <person name="Jackson A.S."/>
            <person name="Jalal M.D."/>
            <person name="Macmurray E.A."/>
            <person name="Manley C.M."/>
            <person name="McDonough M.J."/>
            <person name="Mosier J.L."/>
            <person name="Osterbann L.J."/>
            <person name="Rabinowitz H.S."/>
            <person name="Rhyan C.N."/>
            <person name="Russell D.A."/>
            <person name="Saha M.S."/>
            <person name="Shaffer C.D."/>
            <person name="Simon S.E."/>
            <person name="Sims E.F."/>
            <person name="Tovar I.G."/>
            <person name="Weisser E.G."/>
            <person name="Wertz J.T."/>
            <person name="Weston-Hafer K.A."/>
            <person name="Williamson K.E."/>
            <person name="Zhang B."/>
            <person name="Cresawn S.G."/>
            <person name="Jain P."/>
            <person name="Piuri M."/>
            <person name="Jacobs W.R.Jr."/>
            <person name="Hendrix R.W."/>
            <person name="Hatfull G.F."/>
        </authorList>
    </citation>
    <scope>NUCLEOTIDE SEQUENCE [LARGE SCALE GENOMIC DNA]</scope>
    <source>
        <strain evidence="1">Rey</strain>
    </source>
</reference>
<proteinExistence type="predicted"/>
<dbReference type="RefSeq" id="YP_009605126.1">
    <property type="nucleotide sequence ID" value="NC_041971.1"/>
</dbReference>
<dbReference type="OrthoDB" id="29342at10239"/>
<organism evidence="1 2">
    <name type="scientific">Mycobacterium phage Rey</name>
    <dbReference type="NCBI Taxonomy" id="1034115"/>
    <lineage>
        <taxon>Viruses</taxon>
        <taxon>Duplodnaviria</taxon>
        <taxon>Heunggongvirae</taxon>
        <taxon>Uroviricota</taxon>
        <taxon>Caudoviricetes</taxon>
        <taxon>Vilmaviridae</taxon>
        <taxon>Mclasvirinae</taxon>
        <taxon>Reyvirus</taxon>
        <taxon>Reyvirus rey</taxon>
    </lineage>
</organism>